<reference evidence="1 2" key="1">
    <citation type="submission" date="2019-09" db="EMBL/GenBank/DDBJ databases">
        <title>Phylogeny of genus Pseudoclavibacter and closely related genus.</title>
        <authorList>
            <person name="Li Y."/>
        </authorList>
    </citation>
    <scope>NUCLEOTIDE SEQUENCE [LARGE SCALE GENOMIC DNA]</scope>
    <source>
        <strain evidence="1 2">EGI 60007</strain>
    </source>
</reference>
<comment type="caution">
    <text evidence="1">The sequence shown here is derived from an EMBL/GenBank/DDBJ whole genome shotgun (WGS) entry which is preliminary data.</text>
</comment>
<dbReference type="Proteomes" id="UP000431744">
    <property type="component" value="Unassembled WGS sequence"/>
</dbReference>
<protein>
    <submittedName>
        <fullName evidence="1">Uncharacterized protein</fullName>
    </submittedName>
</protein>
<dbReference type="AlphaFoldDB" id="A0A6H9WP78"/>
<evidence type="ECO:0000313" key="2">
    <source>
        <dbReference type="Proteomes" id="UP000431744"/>
    </source>
</evidence>
<organism evidence="1 2">
    <name type="scientific">Pseudoclavibacter endophyticus</name>
    <dbReference type="NCBI Taxonomy" id="1778590"/>
    <lineage>
        <taxon>Bacteria</taxon>
        <taxon>Bacillati</taxon>
        <taxon>Actinomycetota</taxon>
        <taxon>Actinomycetes</taxon>
        <taxon>Micrococcales</taxon>
        <taxon>Microbacteriaceae</taxon>
        <taxon>Pseudoclavibacter</taxon>
    </lineage>
</organism>
<dbReference type="RefSeq" id="WP_158029621.1">
    <property type="nucleotide sequence ID" value="NZ_BMHG01000001.1"/>
</dbReference>
<proteinExistence type="predicted"/>
<sequence length="184" mass="20312">MSILGNKLKTVSRAFKDVTVLLDRARLAEREALMKAVTDARRSVPEEAEEMRMGENPEAAVEEAMKAVREFEEELHDSVLTIRVFEMPSAQWQQILAKNPLPAKGERLPEDNANGFSVLGAAIDAVEATGRVVDGDTVDEPSAAEWREFWENINRGDLIRLGTAVVSLNEGDGSRAMYGRAKKA</sequence>
<accession>A0A6H9WP78</accession>
<name>A0A6H9WP78_9MICO</name>
<evidence type="ECO:0000313" key="1">
    <source>
        <dbReference type="EMBL" id="KAB1648426.1"/>
    </source>
</evidence>
<dbReference type="EMBL" id="WBJY01000002">
    <property type="protein sequence ID" value="KAB1648426.1"/>
    <property type="molecule type" value="Genomic_DNA"/>
</dbReference>
<keyword evidence="2" id="KW-1185">Reference proteome</keyword>
<gene>
    <name evidence="1" type="ORF">F8O04_12130</name>
</gene>